<name>A0A9N9FI63_9GLOM</name>
<dbReference type="PANTHER" id="PTHR45774">
    <property type="entry name" value="BTB/POZ DOMAIN-CONTAINING"/>
    <property type="match status" value="1"/>
</dbReference>
<evidence type="ECO:0000313" key="4">
    <source>
        <dbReference type="Proteomes" id="UP000789572"/>
    </source>
</evidence>
<dbReference type="AlphaFoldDB" id="A0A9N9FI63"/>
<evidence type="ECO:0000313" key="3">
    <source>
        <dbReference type="EMBL" id="CAG8535838.1"/>
    </source>
</evidence>
<dbReference type="PANTHER" id="PTHR45774:SF3">
    <property type="entry name" value="BTB (POZ) DOMAIN-CONTAINING 2B-RELATED"/>
    <property type="match status" value="1"/>
</dbReference>
<dbReference type="InterPro" id="IPR006571">
    <property type="entry name" value="TLDc_dom"/>
</dbReference>
<dbReference type="Gene3D" id="3.30.710.10">
    <property type="entry name" value="Potassium Channel Kv1.1, Chain A"/>
    <property type="match status" value="1"/>
</dbReference>
<dbReference type="Pfam" id="PF00651">
    <property type="entry name" value="BTB"/>
    <property type="match status" value="1"/>
</dbReference>
<dbReference type="PROSITE" id="PS51886">
    <property type="entry name" value="TLDC"/>
    <property type="match status" value="1"/>
</dbReference>
<keyword evidence="4" id="KW-1185">Reference proteome</keyword>
<reference evidence="3" key="1">
    <citation type="submission" date="2021-06" db="EMBL/GenBank/DDBJ databases">
        <authorList>
            <person name="Kallberg Y."/>
            <person name="Tangrot J."/>
            <person name="Rosling A."/>
        </authorList>
    </citation>
    <scope>NUCLEOTIDE SEQUENCE</scope>
    <source>
        <strain evidence="3">IA702</strain>
    </source>
</reference>
<dbReference type="EMBL" id="CAJVPJ010000545">
    <property type="protein sequence ID" value="CAG8535838.1"/>
    <property type="molecule type" value="Genomic_DNA"/>
</dbReference>
<dbReference type="PROSITE" id="PS50097">
    <property type="entry name" value="BTB"/>
    <property type="match status" value="1"/>
</dbReference>
<proteinExistence type="predicted"/>
<dbReference type="InterPro" id="IPR011705">
    <property type="entry name" value="BACK"/>
</dbReference>
<dbReference type="SMART" id="SM00225">
    <property type="entry name" value="BTB"/>
    <property type="match status" value="1"/>
</dbReference>
<organism evidence="3 4">
    <name type="scientific">Paraglomus occultum</name>
    <dbReference type="NCBI Taxonomy" id="144539"/>
    <lineage>
        <taxon>Eukaryota</taxon>
        <taxon>Fungi</taxon>
        <taxon>Fungi incertae sedis</taxon>
        <taxon>Mucoromycota</taxon>
        <taxon>Glomeromycotina</taxon>
        <taxon>Glomeromycetes</taxon>
        <taxon>Paraglomerales</taxon>
        <taxon>Paraglomeraceae</taxon>
        <taxon>Paraglomus</taxon>
    </lineage>
</organism>
<evidence type="ECO:0000259" key="2">
    <source>
        <dbReference type="PROSITE" id="PS51886"/>
    </source>
</evidence>
<dbReference type="Proteomes" id="UP000789572">
    <property type="component" value="Unassembled WGS sequence"/>
</dbReference>
<gene>
    <name evidence="3" type="ORF">POCULU_LOCUS4287</name>
</gene>
<dbReference type="InterPro" id="IPR011333">
    <property type="entry name" value="SKP1/BTB/POZ_sf"/>
</dbReference>
<dbReference type="SUPFAM" id="SSF54695">
    <property type="entry name" value="POZ domain"/>
    <property type="match status" value="1"/>
</dbReference>
<evidence type="ECO:0000259" key="1">
    <source>
        <dbReference type="PROSITE" id="PS50097"/>
    </source>
</evidence>
<dbReference type="Gene3D" id="1.25.40.420">
    <property type="match status" value="1"/>
</dbReference>
<dbReference type="OrthoDB" id="2352230at2759"/>
<dbReference type="SMART" id="SM00584">
    <property type="entry name" value="TLDc"/>
    <property type="match status" value="1"/>
</dbReference>
<protein>
    <submittedName>
        <fullName evidence="3">5539_t:CDS:1</fullName>
    </submittedName>
</protein>
<comment type="caution">
    <text evidence="3">The sequence shown here is derived from an EMBL/GenBank/DDBJ whole genome shotgun (WGS) entry which is preliminary data.</text>
</comment>
<dbReference type="Pfam" id="PF07707">
    <property type="entry name" value="BACK"/>
    <property type="match status" value="1"/>
</dbReference>
<dbReference type="InterPro" id="IPR000210">
    <property type="entry name" value="BTB/POZ_dom"/>
</dbReference>
<feature type="domain" description="TLDc" evidence="2">
    <location>
        <begin position="302"/>
        <end position="477"/>
    </location>
</feature>
<accession>A0A9N9FI63</accession>
<feature type="domain" description="BTB" evidence="1">
    <location>
        <begin position="21"/>
        <end position="104"/>
    </location>
</feature>
<dbReference type="Pfam" id="PF07534">
    <property type="entry name" value="TLD"/>
    <property type="match status" value="1"/>
</dbReference>
<sequence>MPIDHYLIPDYSHLYNNDKHSDIHIHVGKGNDLTVFRVHLQVLCKRSSYFDQSFSDDVQTSKTQEQGETSTRIGAFTMYYEDLSPIAFKSILRYMYIGKLSPSRHQYFELLEVLKIANKFALKKLVDALLRIISEELSCLLEKHIISTMIAAQNEGFDVLEKRCLAIIEESPETVLLSNDFLKCNKDLLIKQLEKDRLDMDEADIWDCILNWTIAQANVSADSKNWSADDIATLKDMIAEMVPHLRLFYMKQTNFAEREPIMEKLLPESLYRALKQFYSSNGSNQNRKLPRPRIRFPIINSILINKEQARWIAHHIRQQAPSSSRNSFHVDPFCDFELLLSGSLDGFTPTIFHRTCDNKGPTIVVAKIKNSDEIVGGYCPLDWKSPRNEYYGNCSDSFLFAFHGSGLRDAKYSPVQQANHAIFFTADSGPCFGYNGADLYFDGKKPFCSTKKESYSISIRNGRNWFAIMDYEVFQVVKREN</sequence>